<reference evidence="3" key="1">
    <citation type="journal article" date="2017" name="Genome Biol.">
        <title>Comparative genomics reveals high biological diversity and specific adaptations in the industrially and medically important fungal genus Aspergillus.</title>
        <authorList>
            <person name="de Vries R.P."/>
            <person name="Riley R."/>
            <person name="Wiebenga A."/>
            <person name="Aguilar-Osorio G."/>
            <person name="Amillis S."/>
            <person name="Uchima C.A."/>
            <person name="Anderluh G."/>
            <person name="Asadollahi M."/>
            <person name="Askin M."/>
            <person name="Barry K."/>
            <person name="Battaglia E."/>
            <person name="Bayram O."/>
            <person name="Benocci T."/>
            <person name="Braus-Stromeyer S.A."/>
            <person name="Caldana C."/>
            <person name="Canovas D."/>
            <person name="Cerqueira G.C."/>
            <person name="Chen F."/>
            <person name="Chen W."/>
            <person name="Choi C."/>
            <person name="Clum A."/>
            <person name="Dos Santos R.A."/>
            <person name="Damasio A.R."/>
            <person name="Diallinas G."/>
            <person name="Emri T."/>
            <person name="Fekete E."/>
            <person name="Flipphi M."/>
            <person name="Freyberg S."/>
            <person name="Gallo A."/>
            <person name="Gournas C."/>
            <person name="Habgood R."/>
            <person name="Hainaut M."/>
            <person name="Harispe M.L."/>
            <person name="Henrissat B."/>
            <person name="Hilden K.S."/>
            <person name="Hope R."/>
            <person name="Hossain A."/>
            <person name="Karabika E."/>
            <person name="Karaffa L."/>
            <person name="Karanyi Z."/>
            <person name="Krasevec N."/>
            <person name="Kuo A."/>
            <person name="Kusch H."/>
            <person name="LaButti K."/>
            <person name="Lagendijk E.L."/>
            <person name="Lapidus A."/>
            <person name="Levasseur A."/>
            <person name="Lindquist E."/>
            <person name="Lipzen A."/>
            <person name="Logrieco A.F."/>
            <person name="MacCabe A."/>
            <person name="Maekelae M.R."/>
            <person name="Malavazi I."/>
            <person name="Melin P."/>
            <person name="Meyer V."/>
            <person name="Mielnichuk N."/>
            <person name="Miskei M."/>
            <person name="Molnar A.P."/>
            <person name="Mule G."/>
            <person name="Ngan C.Y."/>
            <person name="Orejas M."/>
            <person name="Orosz E."/>
            <person name="Ouedraogo J.P."/>
            <person name="Overkamp K.M."/>
            <person name="Park H.-S."/>
            <person name="Perrone G."/>
            <person name="Piumi F."/>
            <person name="Punt P.J."/>
            <person name="Ram A.F."/>
            <person name="Ramon A."/>
            <person name="Rauscher S."/>
            <person name="Record E."/>
            <person name="Riano-Pachon D.M."/>
            <person name="Robert V."/>
            <person name="Roehrig J."/>
            <person name="Ruller R."/>
            <person name="Salamov A."/>
            <person name="Salih N.S."/>
            <person name="Samson R.A."/>
            <person name="Sandor E."/>
            <person name="Sanguinetti M."/>
            <person name="Schuetze T."/>
            <person name="Sepcic K."/>
            <person name="Shelest E."/>
            <person name="Sherlock G."/>
            <person name="Sophianopoulou V."/>
            <person name="Squina F.M."/>
            <person name="Sun H."/>
            <person name="Susca A."/>
            <person name="Todd R.B."/>
            <person name="Tsang A."/>
            <person name="Unkles S.E."/>
            <person name="van de Wiele N."/>
            <person name="van Rossen-Uffink D."/>
            <person name="Oliveira J.V."/>
            <person name="Vesth T.C."/>
            <person name="Visser J."/>
            <person name="Yu J.-H."/>
            <person name="Zhou M."/>
            <person name="Andersen M.R."/>
            <person name="Archer D.B."/>
            <person name="Baker S.E."/>
            <person name="Benoit I."/>
            <person name="Brakhage A.A."/>
            <person name="Braus G.H."/>
            <person name="Fischer R."/>
            <person name="Frisvad J.C."/>
            <person name="Goldman G.H."/>
            <person name="Houbraken J."/>
            <person name="Oakley B."/>
            <person name="Pocsi I."/>
            <person name="Scazzocchio C."/>
            <person name="Seiboth B."/>
            <person name="vanKuyk P.A."/>
            <person name="Wortman J."/>
            <person name="Dyer P.S."/>
            <person name="Grigoriev I.V."/>
        </authorList>
    </citation>
    <scope>NUCLEOTIDE SEQUENCE [LARGE SCALE GENOMIC DNA]</scope>
    <source>
        <strain evidence="3">DTO 134E9</strain>
    </source>
</reference>
<dbReference type="PANTHER" id="PTHR37539">
    <property type="entry name" value="SECRETED PROTEIN-RELATED"/>
    <property type="match status" value="1"/>
</dbReference>
<protein>
    <recommendedName>
        <fullName evidence="1">ER-bound oxygenase mpaB/mpaB'/Rubber oxygenase catalytic domain-containing protein</fullName>
    </recommendedName>
</protein>
<keyword evidence="3" id="KW-1185">Reference proteome</keyword>
<dbReference type="STRING" id="1073089.A0A1L9R962"/>
<dbReference type="RefSeq" id="XP_040685100.1">
    <property type="nucleotide sequence ID" value="XM_040831518.1"/>
</dbReference>
<proteinExistence type="predicted"/>
<dbReference type="PANTHER" id="PTHR37539:SF1">
    <property type="entry name" value="ER-BOUND OXYGENASE MPAB_MPAB'_RUBBER OXYGENASE CATALYTIC DOMAIN-CONTAINING PROTEIN"/>
    <property type="match status" value="1"/>
</dbReference>
<organism evidence="2 3">
    <name type="scientific">Aspergillus wentii DTO 134E9</name>
    <dbReference type="NCBI Taxonomy" id="1073089"/>
    <lineage>
        <taxon>Eukaryota</taxon>
        <taxon>Fungi</taxon>
        <taxon>Dikarya</taxon>
        <taxon>Ascomycota</taxon>
        <taxon>Pezizomycotina</taxon>
        <taxon>Eurotiomycetes</taxon>
        <taxon>Eurotiomycetidae</taxon>
        <taxon>Eurotiales</taxon>
        <taxon>Aspergillaceae</taxon>
        <taxon>Aspergillus</taxon>
        <taxon>Aspergillus subgen. Cremei</taxon>
    </lineage>
</organism>
<sequence>MTSPKLTSNTHKVWNHTFEWTDKHFTPEELLPLRQRADDLAVNAVDRLQAIAAEQKQSNAVPCAGRFDMYATLKKHHEEDRGLQELWEEINSVPEWVDWTQIERGQLFLWRYLIPNLTGLALQGFLGGTATIAGGTEVLVRTGGFSIRVMPRRFLETFLWLLQVTMDLESIQPGGEGHTSTVRVRLLHATVRHRMLKLIDQDSAYFDEAEYGAPVNLRDSIHATAIFCCMPLFRQLPNIGIQPRPDEARDFLALFRYIAYIMATPNSYFDGVDQCKATMESIMLCEPPPTESSKLIGLNFVTAIQDFPGINVSKSMIEVGCRAMSGDEMGDEMGLSRPGMFYYASFKGWCRLLVVITALQRWIPAFERMVIRIKRSNAGQRVWGLDAKRRKQI</sequence>
<dbReference type="OrthoDB" id="6361347at2759"/>
<dbReference type="EMBL" id="KV878216">
    <property type="protein sequence ID" value="OJJ31423.1"/>
    <property type="molecule type" value="Genomic_DNA"/>
</dbReference>
<dbReference type="AlphaFoldDB" id="A0A1L9R962"/>
<evidence type="ECO:0000259" key="1">
    <source>
        <dbReference type="Pfam" id="PF09995"/>
    </source>
</evidence>
<dbReference type="VEuPathDB" id="FungiDB:ASPWEDRAFT_176498"/>
<dbReference type="Pfam" id="PF09995">
    <property type="entry name" value="MPAB_Lcp_cat"/>
    <property type="match status" value="1"/>
</dbReference>
<evidence type="ECO:0000313" key="3">
    <source>
        <dbReference type="Proteomes" id="UP000184383"/>
    </source>
</evidence>
<dbReference type="Proteomes" id="UP000184383">
    <property type="component" value="Unassembled WGS sequence"/>
</dbReference>
<gene>
    <name evidence="2" type="ORF">ASPWEDRAFT_176498</name>
</gene>
<feature type="domain" description="ER-bound oxygenase mpaB/mpaB'/Rubber oxygenase catalytic" evidence="1">
    <location>
        <begin position="125"/>
        <end position="352"/>
    </location>
</feature>
<dbReference type="InterPro" id="IPR037473">
    <property type="entry name" value="Lcp-like"/>
</dbReference>
<evidence type="ECO:0000313" key="2">
    <source>
        <dbReference type="EMBL" id="OJJ31423.1"/>
    </source>
</evidence>
<dbReference type="GeneID" id="63747366"/>
<name>A0A1L9R962_ASPWE</name>
<dbReference type="InterPro" id="IPR018713">
    <property type="entry name" value="MPAB/Lcp_cat_dom"/>
</dbReference>
<accession>A0A1L9R962</accession>
<dbReference type="GO" id="GO:0016491">
    <property type="term" value="F:oxidoreductase activity"/>
    <property type="evidence" value="ECO:0007669"/>
    <property type="project" value="InterPro"/>
</dbReference>